<accession>A0A375HXC4</accession>
<feature type="compositionally biased region" description="Acidic residues" evidence="1">
    <location>
        <begin position="312"/>
        <end position="321"/>
    </location>
</feature>
<sequence>MNIIQLREWAIDKSRFTMPQDYLTFATAFMEWRSNGGMQAELVAKNDHRYRFIQFKEEAGFQISRPINSDIFYDLENFEAARATFIETLQACADGEEVGAEGRRALQRVIYTSQQTIGAALDALPVGASNQARKVNGDLFERFIGLLVEECGAECHSGVLAVPVKDENNTELFKMNYQHDLMVEVKGDLKAIGSVKTSSKDRLDKVFIDKFLYNRLTSVELPHFAIFLHDVQRKGKEPNYGISQTFLRGHFKGYTVKLNPLDGVFYCDLLPMMESDPLLRQHIRSIDHFFVDALPKFIESPVAGPKDAKESSEEDILDATD</sequence>
<name>A0A375HXC4_9ACTN</name>
<organism evidence="2 3">
    <name type="scientific">Propionibacterium ruminifibrarum</name>
    <dbReference type="NCBI Taxonomy" id="1962131"/>
    <lineage>
        <taxon>Bacteria</taxon>
        <taxon>Bacillati</taxon>
        <taxon>Actinomycetota</taxon>
        <taxon>Actinomycetes</taxon>
        <taxon>Propionibacteriales</taxon>
        <taxon>Propionibacteriaceae</taxon>
        <taxon>Propionibacterium</taxon>
    </lineage>
</organism>
<protein>
    <recommendedName>
        <fullName evidence="4">Restriction endonuclease</fullName>
    </recommendedName>
</protein>
<keyword evidence="3" id="KW-1185">Reference proteome</keyword>
<dbReference type="RefSeq" id="WP_182858507.1">
    <property type="nucleotide sequence ID" value="NZ_OMOH01000001.1"/>
</dbReference>
<reference evidence="3" key="1">
    <citation type="submission" date="2018-02" db="EMBL/GenBank/DDBJ databases">
        <authorList>
            <person name="Hornung B."/>
        </authorList>
    </citation>
    <scope>NUCLEOTIDE SEQUENCE [LARGE SCALE GENOMIC DNA]</scope>
</reference>
<dbReference type="AlphaFoldDB" id="A0A375HXC4"/>
<proteinExistence type="predicted"/>
<dbReference type="EMBL" id="OMOH01000001">
    <property type="protein sequence ID" value="SPF67133.1"/>
    <property type="molecule type" value="Genomic_DNA"/>
</dbReference>
<evidence type="ECO:0000256" key="1">
    <source>
        <dbReference type="SAM" id="MobiDB-lite"/>
    </source>
</evidence>
<evidence type="ECO:0000313" key="3">
    <source>
        <dbReference type="Proteomes" id="UP000265962"/>
    </source>
</evidence>
<evidence type="ECO:0000313" key="2">
    <source>
        <dbReference type="EMBL" id="SPF67133.1"/>
    </source>
</evidence>
<gene>
    <name evidence="2" type="ORF">PROPJV5_0143</name>
</gene>
<evidence type="ECO:0008006" key="4">
    <source>
        <dbReference type="Google" id="ProtNLM"/>
    </source>
</evidence>
<dbReference type="Proteomes" id="UP000265962">
    <property type="component" value="Unassembled WGS sequence"/>
</dbReference>
<feature type="region of interest" description="Disordered" evidence="1">
    <location>
        <begin position="302"/>
        <end position="321"/>
    </location>
</feature>